<dbReference type="Pfam" id="PF01841">
    <property type="entry name" value="Transglut_core"/>
    <property type="match status" value="1"/>
</dbReference>
<reference evidence="3 4" key="1">
    <citation type="submission" date="2024-02" db="EMBL/GenBank/DDBJ databases">
        <title>Chromosome-scale genome assembly of the rough periwinkle Littorina saxatilis.</title>
        <authorList>
            <person name="De Jode A."/>
            <person name="Faria R."/>
            <person name="Formenti G."/>
            <person name="Sims Y."/>
            <person name="Smith T.P."/>
            <person name="Tracey A."/>
            <person name="Wood J.M.D."/>
            <person name="Zagrodzka Z.B."/>
            <person name="Johannesson K."/>
            <person name="Butlin R.K."/>
            <person name="Leder E.H."/>
        </authorList>
    </citation>
    <scope>NUCLEOTIDE SEQUENCE [LARGE SCALE GENOMIC DNA]</scope>
    <source>
        <strain evidence="3">Snail1</strain>
        <tissue evidence="3">Muscle</tissue>
    </source>
</reference>
<dbReference type="InterPro" id="IPR056564">
    <property type="entry name" value="Ig-like_KY"/>
</dbReference>
<dbReference type="Gene3D" id="3.10.620.30">
    <property type="match status" value="1"/>
</dbReference>
<dbReference type="InterPro" id="IPR052557">
    <property type="entry name" value="CAP/Cytokinesis_protein"/>
</dbReference>
<dbReference type="SMART" id="SM00460">
    <property type="entry name" value="TGc"/>
    <property type="match status" value="1"/>
</dbReference>
<proteinExistence type="predicted"/>
<accession>A0AAN9AXN5</accession>
<protein>
    <recommendedName>
        <fullName evidence="2">Transglutaminase-like domain-containing protein</fullName>
    </recommendedName>
</protein>
<dbReference type="SUPFAM" id="SSF54001">
    <property type="entry name" value="Cysteine proteinases"/>
    <property type="match status" value="1"/>
</dbReference>
<comment type="caution">
    <text evidence="3">The sequence shown here is derived from an EMBL/GenBank/DDBJ whole genome shotgun (WGS) entry which is preliminary data.</text>
</comment>
<dbReference type="Pfam" id="PF23265">
    <property type="entry name" value="Ig-like_KY"/>
    <property type="match status" value="3"/>
</dbReference>
<gene>
    <name evidence="3" type="ORF">V1264_006711</name>
</gene>
<feature type="region of interest" description="Disordered" evidence="1">
    <location>
        <begin position="23"/>
        <end position="127"/>
    </location>
</feature>
<organism evidence="3 4">
    <name type="scientific">Littorina saxatilis</name>
    <dbReference type="NCBI Taxonomy" id="31220"/>
    <lineage>
        <taxon>Eukaryota</taxon>
        <taxon>Metazoa</taxon>
        <taxon>Spiralia</taxon>
        <taxon>Lophotrochozoa</taxon>
        <taxon>Mollusca</taxon>
        <taxon>Gastropoda</taxon>
        <taxon>Caenogastropoda</taxon>
        <taxon>Littorinimorpha</taxon>
        <taxon>Littorinoidea</taxon>
        <taxon>Littorinidae</taxon>
        <taxon>Littorina</taxon>
    </lineage>
</organism>
<evidence type="ECO:0000313" key="4">
    <source>
        <dbReference type="Proteomes" id="UP001374579"/>
    </source>
</evidence>
<keyword evidence="4" id="KW-1185">Reference proteome</keyword>
<dbReference type="PANTHER" id="PTHR46333:SF2">
    <property type="entry name" value="CYTOKINESIS PROTEIN 3"/>
    <property type="match status" value="1"/>
</dbReference>
<dbReference type="EMBL" id="JBAMIC010000018">
    <property type="protein sequence ID" value="KAK7095280.1"/>
    <property type="molecule type" value="Genomic_DNA"/>
</dbReference>
<dbReference type="AlphaFoldDB" id="A0AAN9AXN5"/>
<dbReference type="InterPro" id="IPR038765">
    <property type="entry name" value="Papain-like_cys_pep_sf"/>
</dbReference>
<dbReference type="Proteomes" id="UP001374579">
    <property type="component" value="Unassembled WGS sequence"/>
</dbReference>
<feature type="domain" description="Transglutaminase-like" evidence="2">
    <location>
        <begin position="209"/>
        <end position="279"/>
    </location>
</feature>
<dbReference type="PANTHER" id="PTHR46333">
    <property type="entry name" value="CYTOKINESIS PROTEIN 3"/>
    <property type="match status" value="1"/>
</dbReference>
<name>A0AAN9AXN5_9CAEN</name>
<dbReference type="GO" id="GO:0005737">
    <property type="term" value="C:cytoplasm"/>
    <property type="evidence" value="ECO:0007669"/>
    <property type="project" value="TreeGrafter"/>
</dbReference>
<evidence type="ECO:0000259" key="2">
    <source>
        <dbReference type="SMART" id="SM00460"/>
    </source>
</evidence>
<sequence>MMGCCYSVPTSLDIGQHLKSANGRTSEDQAGLAVPRGCSSDVKDDAKQVAVNNTSDDSGDDVVNDTAPANEGSDDDDASSRSSDEETAPGGSESKSSSEESKSSIEGVKTVHVTGRSTGWVPPLSPPTRKKTDLILDHTIFAELDKHVRNTPKSAASSVEKLALYLTSKCRTDLEKIRVIFCWLAYNIAYDTGSYFSGKPGPTGGTASTLQSGLAMCQGYSEFLEDLCKVVDVPCKHVSGIAKGFSHGPEQVYTLDSETNHTWNLVLVEGEWRPVDSTWGAGHVEKGGTFTREFDEHWFLTDPEEFAPKHFPLMDKNLEESAKYQLLKRPFTIEEFSASVPLASHAYNLGLKLITHKQTIIDVDCDVTIKVKATRKPLESVSVTLTQRRSNQKVEGRVLTSLGDDGTCSIYVRPPHVATYVVGVMGQGHGEEDKDTLNQLLSYGYVIRCKKTHPIKEPFPDKSDLWGLQTPIAWECGLKRVKDMPFQYNAKNGQVKVTLPLSRSTDLSTTLEHARDMDEALEEFTIVECTQDGARVTARLPKPGYYILNVFASHPEEDDLQQVADFLLYADKECPDVEPYPVGSTVLGLKNPAATECGLKPVRDMTFTFLAKDGQAKVPLSLRRFTELSTALRHARDMDDNLEQFTFVEYTEDGATISVRLPEPGYYGLQVFASHPKQSKLQSVAKFLLFADKGRGQCQPFPRVFPSEYRQKARLLQPLVRAVPSGEATLYRVYAPALGKVKVGDTKMEMKNDGVWEAEVTPQKDAKDVTIYAAEDKDATSVKGLYKFTVT</sequence>
<evidence type="ECO:0000256" key="1">
    <source>
        <dbReference type="SAM" id="MobiDB-lite"/>
    </source>
</evidence>
<evidence type="ECO:0000313" key="3">
    <source>
        <dbReference type="EMBL" id="KAK7095280.1"/>
    </source>
</evidence>
<dbReference type="InterPro" id="IPR002931">
    <property type="entry name" value="Transglutaminase-like"/>
</dbReference>